<proteinExistence type="predicted"/>
<feature type="non-terminal residue" evidence="1">
    <location>
        <position position="1"/>
    </location>
</feature>
<name>A0A0F8ZSK0_9ZZZZ</name>
<accession>A0A0F8ZSK0</accession>
<organism evidence="1">
    <name type="scientific">marine sediment metagenome</name>
    <dbReference type="NCBI Taxonomy" id="412755"/>
    <lineage>
        <taxon>unclassified sequences</taxon>
        <taxon>metagenomes</taxon>
        <taxon>ecological metagenomes</taxon>
    </lineage>
</organism>
<sequence>AGGLLESCTATEVHNQQEKSVYSEGRCPDCKISLATTAGLTILTCGQCKKEWPRRDV</sequence>
<gene>
    <name evidence="1" type="ORF">LCGC14_2999820</name>
</gene>
<protein>
    <submittedName>
        <fullName evidence="1">Uncharacterized protein</fullName>
    </submittedName>
</protein>
<dbReference type="EMBL" id="LAZR01061777">
    <property type="protein sequence ID" value="KKK62891.1"/>
    <property type="molecule type" value="Genomic_DNA"/>
</dbReference>
<reference evidence="1" key="1">
    <citation type="journal article" date="2015" name="Nature">
        <title>Complex archaea that bridge the gap between prokaryotes and eukaryotes.</title>
        <authorList>
            <person name="Spang A."/>
            <person name="Saw J.H."/>
            <person name="Jorgensen S.L."/>
            <person name="Zaremba-Niedzwiedzka K."/>
            <person name="Martijn J."/>
            <person name="Lind A.E."/>
            <person name="van Eijk R."/>
            <person name="Schleper C."/>
            <person name="Guy L."/>
            <person name="Ettema T.J."/>
        </authorList>
    </citation>
    <scope>NUCLEOTIDE SEQUENCE</scope>
</reference>
<comment type="caution">
    <text evidence="1">The sequence shown here is derived from an EMBL/GenBank/DDBJ whole genome shotgun (WGS) entry which is preliminary data.</text>
</comment>
<evidence type="ECO:0000313" key="1">
    <source>
        <dbReference type="EMBL" id="KKK62891.1"/>
    </source>
</evidence>
<dbReference type="AlphaFoldDB" id="A0A0F8ZSK0"/>